<comment type="caution">
    <text evidence="1">The sequence shown here is derived from an EMBL/GenBank/DDBJ whole genome shotgun (WGS) entry which is preliminary data.</text>
</comment>
<name>A0AAV1RBM6_9ROSI</name>
<proteinExistence type="predicted"/>
<reference evidence="1 2" key="1">
    <citation type="submission" date="2024-01" db="EMBL/GenBank/DDBJ databases">
        <authorList>
            <person name="Waweru B."/>
        </authorList>
    </citation>
    <scope>NUCLEOTIDE SEQUENCE [LARGE SCALE GENOMIC DNA]</scope>
</reference>
<evidence type="ECO:0000313" key="1">
    <source>
        <dbReference type="EMBL" id="CAK7330883.1"/>
    </source>
</evidence>
<evidence type="ECO:0000313" key="2">
    <source>
        <dbReference type="Proteomes" id="UP001314170"/>
    </source>
</evidence>
<dbReference type="EMBL" id="CAWUPB010000913">
    <property type="protein sequence ID" value="CAK7330883.1"/>
    <property type="molecule type" value="Genomic_DNA"/>
</dbReference>
<protein>
    <submittedName>
        <fullName evidence="1">Uncharacterized protein</fullName>
    </submittedName>
</protein>
<organism evidence="1 2">
    <name type="scientific">Dovyalis caffra</name>
    <dbReference type="NCBI Taxonomy" id="77055"/>
    <lineage>
        <taxon>Eukaryota</taxon>
        <taxon>Viridiplantae</taxon>
        <taxon>Streptophyta</taxon>
        <taxon>Embryophyta</taxon>
        <taxon>Tracheophyta</taxon>
        <taxon>Spermatophyta</taxon>
        <taxon>Magnoliopsida</taxon>
        <taxon>eudicotyledons</taxon>
        <taxon>Gunneridae</taxon>
        <taxon>Pentapetalae</taxon>
        <taxon>rosids</taxon>
        <taxon>fabids</taxon>
        <taxon>Malpighiales</taxon>
        <taxon>Salicaceae</taxon>
        <taxon>Flacourtieae</taxon>
        <taxon>Dovyalis</taxon>
    </lineage>
</organism>
<dbReference type="AlphaFoldDB" id="A0AAV1RBM6"/>
<gene>
    <name evidence="1" type="ORF">DCAF_LOCUS8187</name>
</gene>
<dbReference type="Proteomes" id="UP001314170">
    <property type="component" value="Unassembled WGS sequence"/>
</dbReference>
<sequence>MDRRLCGISSRTGYSVSMNLLILSKEAMNLSTTLSKQSITATQLTLVKNQEAKKMVALNGKQKGFICKQPSAIQEEGE</sequence>
<accession>A0AAV1RBM6</accession>
<keyword evidence="2" id="KW-1185">Reference proteome</keyword>